<protein>
    <submittedName>
        <fullName evidence="2">Methyltransferase family protein</fullName>
    </submittedName>
</protein>
<name>A0A2A9DY99_9MICO</name>
<feature type="domain" description="Methyltransferase type 11" evidence="1">
    <location>
        <begin position="30"/>
        <end position="124"/>
    </location>
</feature>
<dbReference type="Pfam" id="PF08241">
    <property type="entry name" value="Methyltransf_11"/>
    <property type="match status" value="1"/>
</dbReference>
<gene>
    <name evidence="2" type="ORF">ATJ78_2636</name>
</gene>
<dbReference type="RefSeq" id="WP_098408643.1">
    <property type="nucleotide sequence ID" value="NZ_PDJE01000001.1"/>
</dbReference>
<dbReference type="InterPro" id="IPR013216">
    <property type="entry name" value="Methyltransf_11"/>
</dbReference>
<sequence>MSTMNAPRVRWPELDAIRRRAVATASGTVLEAGAGRGDNFGSFAPGITWIGLEPHAASRSALARTARARGHTHEVLDARCERIPLDDAHVDSVVATFVMCSVDDVAASLAEFYRVLVPGGRLVLVDHLAASPGTAMRRLQNLISPITRRLDKGCRYNREITADISAAGFTDVAAEWYRMDAFPGVTVPCAVHTARA</sequence>
<dbReference type="GO" id="GO:0008757">
    <property type="term" value="F:S-adenosylmethionine-dependent methyltransferase activity"/>
    <property type="evidence" value="ECO:0007669"/>
    <property type="project" value="InterPro"/>
</dbReference>
<evidence type="ECO:0000313" key="3">
    <source>
        <dbReference type="Proteomes" id="UP000221369"/>
    </source>
</evidence>
<dbReference type="SUPFAM" id="SSF53335">
    <property type="entry name" value="S-adenosyl-L-methionine-dependent methyltransferases"/>
    <property type="match status" value="1"/>
</dbReference>
<dbReference type="CDD" id="cd02440">
    <property type="entry name" value="AdoMet_MTases"/>
    <property type="match status" value="1"/>
</dbReference>
<organism evidence="2 3">
    <name type="scientific">Paramicrobacterium agarici</name>
    <dbReference type="NCBI Taxonomy" id="630514"/>
    <lineage>
        <taxon>Bacteria</taxon>
        <taxon>Bacillati</taxon>
        <taxon>Actinomycetota</taxon>
        <taxon>Actinomycetes</taxon>
        <taxon>Micrococcales</taxon>
        <taxon>Microbacteriaceae</taxon>
        <taxon>Paramicrobacterium</taxon>
    </lineage>
</organism>
<keyword evidence="2" id="KW-0489">Methyltransferase</keyword>
<evidence type="ECO:0000313" key="2">
    <source>
        <dbReference type="EMBL" id="PFG31658.1"/>
    </source>
</evidence>
<evidence type="ECO:0000259" key="1">
    <source>
        <dbReference type="Pfam" id="PF08241"/>
    </source>
</evidence>
<dbReference type="GO" id="GO:0032259">
    <property type="term" value="P:methylation"/>
    <property type="evidence" value="ECO:0007669"/>
    <property type="project" value="UniProtKB-KW"/>
</dbReference>
<accession>A0A2A9DY99</accession>
<dbReference type="InterPro" id="IPR052356">
    <property type="entry name" value="Thiol_S-MT"/>
</dbReference>
<reference evidence="2 3" key="1">
    <citation type="submission" date="2017-10" db="EMBL/GenBank/DDBJ databases">
        <title>Sequencing the genomes of 1000 actinobacteria strains.</title>
        <authorList>
            <person name="Klenk H.-P."/>
        </authorList>
    </citation>
    <scope>NUCLEOTIDE SEQUENCE [LARGE SCALE GENOMIC DNA]</scope>
    <source>
        <strain evidence="2 3">DSM 21798</strain>
    </source>
</reference>
<dbReference type="Proteomes" id="UP000221369">
    <property type="component" value="Unassembled WGS sequence"/>
</dbReference>
<dbReference type="EMBL" id="PDJE01000001">
    <property type="protein sequence ID" value="PFG31658.1"/>
    <property type="molecule type" value="Genomic_DNA"/>
</dbReference>
<comment type="caution">
    <text evidence="2">The sequence shown here is derived from an EMBL/GenBank/DDBJ whole genome shotgun (WGS) entry which is preliminary data.</text>
</comment>
<proteinExistence type="predicted"/>
<dbReference type="PANTHER" id="PTHR45036">
    <property type="entry name" value="METHYLTRANSFERASE LIKE 7B"/>
    <property type="match status" value="1"/>
</dbReference>
<dbReference type="InterPro" id="IPR029063">
    <property type="entry name" value="SAM-dependent_MTases_sf"/>
</dbReference>
<dbReference type="PANTHER" id="PTHR45036:SF1">
    <property type="entry name" value="METHYLTRANSFERASE LIKE 7A"/>
    <property type="match status" value="1"/>
</dbReference>
<dbReference type="AlphaFoldDB" id="A0A2A9DY99"/>
<keyword evidence="2" id="KW-0808">Transferase</keyword>
<dbReference type="Gene3D" id="3.40.50.150">
    <property type="entry name" value="Vaccinia Virus protein VP39"/>
    <property type="match status" value="1"/>
</dbReference>
<keyword evidence="3" id="KW-1185">Reference proteome</keyword>